<dbReference type="Gene3D" id="3.40.50.300">
    <property type="entry name" value="P-loop containing nucleotide triphosphate hydrolases"/>
    <property type="match status" value="1"/>
</dbReference>
<dbReference type="InterPro" id="IPR003439">
    <property type="entry name" value="ABC_transporter-like_ATP-bd"/>
</dbReference>
<dbReference type="InterPro" id="IPR003593">
    <property type="entry name" value="AAA+_ATPase"/>
</dbReference>
<dbReference type="GO" id="GO:0005524">
    <property type="term" value="F:ATP binding"/>
    <property type="evidence" value="ECO:0007669"/>
    <property type="project" value="UniProtKB-KW"/>
</dbReference>
<dbReference type="AlphaFoldDB" id="D7CTN1"/>
<reference evidence="6" key="1">
    <citation type="submission" date="2010-05" db="EMBL/GenBank/DDBJ databases">
        <title>The complete genome of Truepera radiovictris DSM 17093.</title>
        <authorList>
            <consortium name="US DOE Joint Genome Institute (JGI-PGF)"/>
            <person name="Lucas S."/>
            <person name="Copeland A."/>
            <person name="Lapidus A."/>
            <person name="Glavina del Rio T."/>
            <person name="Dalin E."/>
            <person name="Tice H."/>
            <person name="Bruce D."/>
            <person name="Goodwin L."/>
            <person name="Pitluck S."/>
            <person name="Kyrpides N."/>
            <person name="Mavromatis K."/>
            <person name="Ovchinnikova G."/>
            <person name="Munk A.C."/>
            <person name="Detter J.C."/>
            <person name="Han C."/>
            <person name="Tapia R."/>
            <person name="Land M."/>
            <person name="Hauser L."/>
            <person name="Markowitz V."/>
            <person name="Cheng J.-F."/>
            <person name="Hugenholtz P."/>
            <person name="Woyke T."/>
            <person name="Wu D."/>
            <person name="Tindall B."/>
            <person name="Pomrenke H.G."/>
            <person name="Brambilla E."/>
            <person name="Klenk H.-P."/>
            <person name="Eisen J.A."/>
        </authorList>
    </citation>
    <scope>NUCLEOTIDE SEQUENCE [LARGE SCALE GENOMIC DNA]</scope>
    <source>
        <strain evidence="6">DSM 17093 / CIP 108686 / LMG 22925 / RQ-24</strain>
    </source>
</reference>
<sequence>MIELRGVTKRYGQGQAAVQALTDVSLVVPAGSYVAVTGRSGSGKSTLLSIVGCLERPTSGEYRLLGQPITRAPDRELSRLRAQSFGFVFQAFHLLPEKSVLDNVTLPLRYGRLPKAAWRRRARELLGQVGLAERMDSRPSQLSGGEQQRVAIARALANDPKVLLADEPTGNLDSHTRDEIIALLEAEHARGKTLLIVTHDAELAARAQVRLALRDGCVVF</sequence>
<dbReference type="SUPFAM" id="SSF52540">
    <property type="entry name" value="P-loop containing nucleoside triphosphate hydrolases"/>
    <property type="match status" value="1"/>
</dbReference>
<keyword evidence="2" id="KW-0547">Nucleotide-binding</keyword>
<dbReference type="STRING" id="649638.Trad_0753"/>
<dbReference type="OrthoDB" id="9782239at2"/>
<dbReference type="PROSITE" id="PS50893">
    <property type="entry name" value="ABC_TRANSPORTER_2"/>
    <property type="match status" value="1"/>
</dbReference>
<dbReference type="GO" id="GO:0016887">
    <property type="term" value="F:ATP hydrolysis activity"/>
    <property type="evidence" value="ECO:0007669"/>
    <property type="project" value="InterPro"/>
</dbReference>
<reference evidence="5 6" key="2">
    <citation type="journal article" date="2011" name="Stand. Genomic Sci.">
        <title>Complete genome sequence of Truepera radiovictrix type strain (RQ-24).</title>
        <authorList>
            <person name="Ivanova N."/>
            <person name="Rohde C."/>
            <person name="Munk C."/>
            <person name="Nolan M."/>
            <person name="Lucas S."/>
            <person name="Del Rio T.G."/>
            <person name="Tice H."/>
            <person name="Deshpande S."/>
            <person name="Cheng J.F."/>
            <person name="Tapia R."/>
            <person name="Han C."/>
            <person name="Goodwin L."/>
            <person name="Pitluck S."/>
            <person name="Liolios K."/>
            <person name="Mavromatis K."/>
            <person name="Mikhailova N."/>
            <person name="Pati A."/>
            <person name="Chen A."/>
            <person name="Palaniappan K."/>
            <person name="Land M."/>
            <person name="Hauser L."/>
            <person name="Chang Y.J."/>
            <person name="Jeffries C.D."/>
            <person name="Brambilla E."/>
            <person name="Rohde M."/>
            <person name="Goker M."/>
            <person name="Tindall B.J."/>
            <person name="Woyke T."/>
            <person name="Bristow J."/>
            <person name="Eisen J.A."/>
            <person name="Markowitz V."/>
            <person name="Hugenholtz P."/>
            <person name="Kyrpides N.C."/>
            <person name="Klenk H.P."/>
            <person name="Lapidus A."/>
        </authorList>
    </citation>
    <scope>NUCLEOTIDE SEQUENCE [LARGE SCALE GENOMIC DNA]</scope>
    <source>
        <strain evidence="6">DSM 17093 / CIP 108686 / LMG 22925 / RQ-24</strain>
    </source>
</reference>
<dbReference type="RefSeq" id="WP_013177260.1">
    <property type="nucleotide sequence ID" value="NC_014221.1"/>
</dbReference>
<protein>
    <submittedName>
        <fullName evidence="5">ABC transporter related protein</fullName>
    </submittedName>
</protein>
<dbReference type="CDD" id="cd03255">
    <property type="entry name" value="ABC_MJ0796_LolCDE_FtsE"/>
    <property type="match status" value="1"/>
</dbReference>
<evidence type="ECO:0000256" key="3">
    <source>
        <dbReference type="ARBA" id="ARBA00022840"/>
    </source>
</evidence>
<dbReference type="PANTHER" id="PTHR24220">
    <property type="entry name" value="IMPORT ATP-BINDING PROTEIN"/>
    <property type="match status" value="1"/>
</dbReference>
<dbReference type="PROSITE" id="PS00211">
    <property type="entry name" value="ABC_TRANSPORTER_1"/>
    <property type="match status" value="1"/>
</dbReference>
<evidence type="ECO:0000256" key="2">
    <source>
        <dbReference type="ARBA" id="ARBA00022741"/>
    </source>
</evidence>
<evidence type="ECO:0000313" key="5">
    <source>
        <dbReference type="EMBL" id="ADI13888.1"/>
    </source>
</evidence>
<dbReference type="PANTHER" id="PTHR24220:SF86">
    <property type="entry name" value="ABC TRANSPORTER ABCH.1"/>
    <property type="match status" value="1"/>
</dbReference>
<dbReference type="HOGENOM" id="CLU_000604_1_22_0"/>
<proteinExistence type="predicted"/>
<keyword evidence="3" id="KW-0067">ATP-binding</keyword>
<name>D7CTN1_TRURR</name>
<dbReference type="InterPro" id="IPR015854">
    <property type="entry name" value="ABC_transpr_LolD-like"/>
</dbReference>
<dbReference type="GO" id="GO:0005886">
    <property type="term" value="C:plasma membrane"/>
    <property type="evidence" value="ECO:0007669"/>
    <property type="project" value="TreeGrafter"/>
</dbReference>
<evidence type="ECO:0000313" key="6">
    <source>
        <dbReference type="Proteomes" id="UP000000379"/>
    </source>
</evidence>
<dbReference type="SMART" id="SM00382">
    <property type="entry name" value="AAA"/>
    <property type="match status" value="1"/>
</dbReference>
<evidence type="ECO:0000256" key="1">
    <source>
        <dbReference type="ARBA" id="ARBA00022448"/>
    </source>
</evidence>
<gene>
    <name evidence="5" type="ordered locus">Trad_0753</name>
</gene>
<dbReference type="Proteomes" id="UP000000379">
    <property type="component" value="Chromosome"/>
</dbReference>
<organism evidence="5 6">
    <name type="scientific">Truepera radiovictrix (strain DSM 17093 / CIP 108686 / LMG 22925 / RQ-24)</name>
    <dbReference type="NCBI Taxonomy" id="649638"/>
    <lineage>
        <taxon>Bacteria</taxon>
        <taxon>Thermotogati</taxon>
        <taxon>Deinococcota</taxon>
        <taxon>Deinococci</taxon>
        <taxon>Trueperales</taxon>
        <taxon>Trueperaceae</taxon>
        <taxon>Truepera</taxon>
    </lineage>
</organism>
<dbReference type="InterPro" id="IPR017871">
    <property type="entry name" value="ABC_transporter-like_CS"/>
</dbReference>
<evidence type="ECO:0000259" key="4">
    <source>
        <dbReference type="PROSITE" id="PS50893"/>
    </source>
</evidence>
<dbReference type="GO" id="GO:0022857">
    <property type="term" value="F:transmembrane transporter activity"/>
    <property type="evidence" value="ECO:0007669"/>
    <property type="project" value="TreeGrafter"/>
</dbReference>
<dbReference type="Pfam" id="PF00005">
    <property type="entry name" value="ABC_tran"/>
    <property type="match status" value="1"/>
</dbReference>
<keyword evidence="6" id="KW-1185">Reference proteome</keyword>
<dbReference type="eggNOG" id="COG1136">
    <property type="taxonomic scope" value="Bacteria"/>
</dbReference>
<dbReference type="InterPro" id="IPR027417">
    <property type="entry name" value="P-loop_NTPase"/>
</dbReference>
<accession>D7CTN1</accession>
<dbReference type="EMBL" id="CP002049">
    <property type="protein sequence ID" value="ADI13888.1"/>
    <property type="molecule type" value="Genomic_DNA"/>
</dbReference>
<dbReference type="InterPro" id="IPR017911">
    <property type="entry name" value="MacB-like_ATP-bd"/>
</dbReference>
<feature type="domain" description="ABC transporter" evidence="4">
    <location>
        <begin position="2"/>
        <end position="219"/>
    </location>
</feature>
<keyword evidence="1" id="KW-0813">Transport</keyword>
<dbReference type="GO" id="GO:0098796">
    <property type="term" value="C:membrane protein complex"/>
    <property type="evidence" value="ECO:0007669"/>
    <property type="project" value="UniProtKB-ARBA"/>
</dbReference>
<dbReference type="FunFam" id="3.40.50.300:FF:000032">
    <property type="entry name" value="Export ABC transporter ATP-binding protein"/>
    <property type="match status" value="1"/>
</dbReference>
<dbReference type="KEGG" id="tra:Trad_0753"/>